<reference evidence="1" key="2">
    <citation type="submission" date="2025-03" db="EMBL/GenBank/DDBJ databases">
        <authorList>
            <consortium name="ELIXIR-Norway"/>
            <consortium name="Elixir Norway"/>
        </authorList>
    </citation>
    <scope>NUCLEOTIDE SEQUENCE</scope>
</reference>
<evidence type="ECO:0000313" key="2">
    <source>
        <dbReference type="Proteomes" id="UP001162501"/>
    </source>
</evidence>
<dbReference type="Proteomes" id="UP001162501">
    <property type="component" value="Chromosome 15"/>
</dbReference>
<reference evidence="1" key="1">
    <citation type="submission" date="2023-05" db="EMBL/GenBank/DDBJ databases">
        <authorList>
            <consortium name="ELIXIR-Norway"/>
        </authorList>
    </citation>
    <scope>NUCLEOTIDE SEQUENCE</scope>
</reference>
<name>A0AC59YFS8_RANTA</name>
<sequence length="182" mass="18508">MKKQAPGGHCGLGGKACSRTGGAGGVQGRRGSGATRRGKPTAVPARGAPSLARAPGGPRSPSRGGRTHSGGRGAGKGVKLARGGSSSNARTTALGKNATKPGETRPEALTDTRSRTGRPLTSAASFRMHVDRRGPAHFCSLRPVPAPPAGGGAPNAVERTWERLPTFVLVFSMRPAPIADRH</sequence>
<accession>A0AC59YFS8</accession>
<gene>
    <name evidence="1" type="ORF">MRATA1EN22A_LOCUS5657</name>
</gene>
<evidence type="ECO:0000313" key="1">
    <source>
        <dbReference type="EMBL" id="CAM9661853.1"/>
    </source>
</evidence>
<proteinExistence type="predicted"/>
<organism evidence="1 2">
    <name type="scientific">Rangifer tarandus platyrhynchus</name>
    <name type="common">Svalbard reindeer</name>
    <dbReference type="NCBI Taxonomy" id="3082113"/>
    <lineage>
        <taxon>Eukaryota</taxon>
        <taxon>Metazoa</taxon>
        <taxon>Chordata</taxon>
        <taxon>Craniata</taxon>
        <taxon>Vertebrata</taxon>
        <taxon>Euteleostomi</taxon>
        <taxon>Mammalia</taxon>
        <taxon>Eutheria</taxon>
        <taxon>Laurasiatheria</taxon>
        <taxon>Artiodactyla</taxon>
        <taxon>Ruminantia</taxon>
        <taxon>Pecora</taxon>
        <taxon>Cervidae</taxon>
        <taxon>Odocoileinae</taxon>
        <taxon>Rangifer</taxon>
    </lineage>
</organism>
<protein>
    <submittedName>
        <fullName evidence="1">Uncharacterized protein</fullName>
    </submittedName>
</protein>
<dbReference type="EMBL" id="OX596099">
    <property type="protein sequence ID" value="CAM9661853.1"/>
    <property type="molecule type" value="Genomic_DNA"/>
</dbReference>